<evidence type="ECO:0000313" key="2">
    <source>
        <dbReference type="Proteomes" id="UP000799753"/>
    </source>
</evidence>
<organism evidence="1 2">
    <name type="scientific">Massarina eburnea CBS 473.64</name>
    <dbReference type="NCBI Taxonomy" id="1395130"/>
    <lineage>
        <taxon>Eukaryota</taxon>
        <taxon>Fungi</taxon>
        <taxon>Dikarya</taxon>
        <taxon>Ascomycota</taxon>
        <taxon>Pezizomycotina</taxon>
        <taxon>Dothideomycetes</taxon>
        <taxon>Pleosporomycetidae</taxon>
        <taxon>Pleosporales</taxon>
        <taxon>Massarineae</taxon>
        <taxon>Massarinaceae</taxon>
        <taxon>Massarina</taxon>
    </lineage>
</organism>
<dbReference type="EMBL" id="MU006780">
    <property type="protein sequence ID" value="KAF2643041.1"/>
    <property type="molecule type" value="Genomic_DNA"/>
</dbReference>
<gene>
    <name evidence="1" type="ORF">P280DRAFT_242618</name>
</gene>
<sequence length="53" mass="6205">MVSSFASEGTYPLHHFLTLDMITYSTNFITWDKAYSTFPHATLIDRRTYPLDM</sequence>
<accession>A0A6A6S7R6</accession>
<name>A0A6A6S7R6_9PLEO</name>
<dbReference type="OrthoDB" id="3041043at2759"/>
<proteinExistence type="predicted"/>
<keyword evidence="2" id="KW-1185">Reference proteome</keyword>
<dbReference type="AlphaFoldDB" id="A0A6A6S7R6"/>
<dbReference type="Proteomes" id="UP000799753">
    <property type="component" value="Unassembled WGS sequence"/>
</dbReference>
<evidence type="ECO:0000313" key="1">
    <source>
        <dbReference type="EMBL" id="KAF2643041.1"/>
    </source>
</evidence>
<reference evidence="1" key="1">
    <citation type="journal article" date="2020" name="Stud. Mycol.">
        <title>101 Dothideomycetes genomes: a test case for predicting lifestyles and emergence of pathogens.</title>
        <authorList>
            <person name="Haridas S."/>
            <person name="Albert R."/>
            <person name="Binder M."/>
            <person name="Bloem J."/>
            <person name="Labutti K."/>
            <person name="Salamov A."/>
            <person name="Andreopoulos B."/>
            <person name="Baker S."/>
            <person name="Barry K."/>
            <person name="Bills G."/>
            <person name="Bluhm B."/>
            <person name="Cannon C."/>
            <person name="Castanera R."/>
            <person name="Culley D."/>
            <person name="Daum C."/>
            <person name="Ezra D."/>
            <person name="Gonzalez J."/>
            <person name="Henrissat B."/>
            <person name="Kuo A."/>
            <person name="Liang C."/>
            <person name="Lipzen A."/>
            <person name="Lutzoni F."/>
            <person name="Magnuson J."/>
            <person name="Mondo S."/>
            <person name="Nolan M."/>
            <person name="Ohm R."/>
            <person name="Pangilinan J."/>
            <person name="Park H.-J."/>
            <person name="Ramirez L."/>
            <person name="Alfaro M."/>
            <person name="Sun H."/>
            <person name="Tritt A."/>
            <person name="Yoshinaga Y."/>
            <person name="Zwiers L.-H."/>
            <person name="Turgeon B."/>
            <person name="Goodwin S."/>
            <person name="Spatafora J."/>
            <person name="Crous P."/>
            <person name="Grigoriev I."/>
        </authorList>
    </citation>
    <scope>NUCLEOTIDE SEQUENCE</scope>
    <source>
        <strain evidence="1">CBS 473.64</strain>
    </source>
</reference>
<protein>
    <submittedName>
        <fullName evidence="1">Uncharacterized protein</fullName>
    </submittedName>
</protein>